<organism evidence="3 4">
    <name type="scientific">Eeniella nana</name>
    <name type="common">Yeast</name>
    <name type="synonym">Brettanomyces nanus</name>
    <dbReference type="NCBI Taxonomy" id="13502"/>
    <lineage>
        <taxon>Eukaryota</taxon>
        <taxon>Fungi</taxon>
        <taxon>Dikarya</taxon>
        <taxon>Ascomycota</taxon>
        <taxon>Saccharomycotina</taxon>
        <taxon>Pichiomycetes</taxon>
        <taxon>Pichiales</taxon>
        <taxon>Pichiaceae</taxon>
        <taxon>Brettanomyces</taxon>
    </lineage>
</organism>
<dbReference type="PANTHER" id="PTHR10182:SF3">
    <property type="entry name" value="PROTEIN MO25"/>
    <property type="match status" value="1"/>
</dbReference>
<dbReference type="GeneID" id="62194868"/>
<dbReference type="RefSeq" id="XP_038777708.1">
    <property type="nucleotide sequence ID" value="XM_038921780.1"/>
</dbReference>
<feature type="compositionally biased region" description="Polar residues" evidence="2">
    <location>
        <begin position="380"/>
        <end position="394"/>
    </location>
</feature>
<dbReference type="PANTHER" id="PTHR10182">
    <property type="entry name" value="CALCIUM-BINDING PROTEIN 39-RELATED"/>
    <property type="match status" value="1"/>
</dbReference>
<dbReference type="Proteomes" id="UP000662931">
    <property type="component" value="Chromosome 1"/>
</dbReference>
<keyword evidence="4" id="KW-1185">Reference proteome</keyword>
<dbReference type="GO" id="GO:0035556">
    <property type="term" value="P:intracellular signal transduction"/>
    <property type="evidence" value="ECO:0007669"/>
    <property type="project" value="TreeGrafter"/>
</dbReference>
<feature type="compositionally biased region" description="Polar residues" evidence="2">
    <location>
        <begin position="434"/>
        <end position="446"/>
    </location>
</feature>
<accession>A0A875RZQ3</accession>
<dbReference type="Gene3D" id="1.25.10.10">
    <property type="entry name" value="Leucine-rich Repeat Variant"/>
    <property type="match status" value="1"/>
</dbReference>
<dbReference type="KEGG" id="bnn:FOA43_001467"/>
<dbReference type="GO" id="GO:0043539">
    <property type="term" value="F:protein serine/threonine kinase activator activity"/>
    <property type="evidence" value="ECO:0007669"/>
    <property type="project" value="TreeGrafter"/>
</dbReference>
<sequence length="446" mass="50377">MAFLFKRSPKTPKELVRALNEQVAKLDTSSDPKKVQEEVTRYLQGIRTILSGDNTDSQPQPDQLAQLAHEFYATDALYLLLQHFEAVEFDTRKTVVFLFTSLLRRKIGNRSPTVDYLMQRPNILSLLLKGPENPDISLNMGSMLRESIRYEQIARIILGSENFWKYFEYCTYDSFETSTDAFSILSELLTVHKKAAADFFAANMNQFIESINRLIVYPNYVTKRESIKLLSQLILTKANYSLLTTYVSSPHNLKLIMILLGDKSKNIQLEAFNIFKVFVANPRKTKAITDILVKNRDILLEFLPTFNTDRKYDDLFVAEKTFVIEQIEKLPKIVLTTRENTPLQDSQELEEHQEQALKASYKISGELQVRDQPMTQISTAHYSDPKSSAQNVYANTKRALASGGGTGTGSGTGTTAASDLDPRSGSGVAHRETPISSSSPPNIDKY</sequence>
<name>A0A875RZQ3_EENNA</name>
<gene>
    <name evidence="3" type="ORF">FOA43_001467</name>
</gene>
<dbReference type="SUPFAM" id="SSF48371">
    <property type="entry name" value="ARM repeat"/>
    <property type="match status" value="1"/>
</dbReference>
<proteinExistence type="inferred from homology"/>
<comment type="similarity">
    <text evidence="1">Belongs to the Mo25 family.</text>
</comment>
<dbReference type="InterPro" id="IPR013878">
    <property type="entry name" value="Mo25"/>
</dbReference>
<dbReference type="AlphaFoldDB" id="A0A875RZQ3"/>
<protein>
    <submittedName>
        <fullName evidence="3">Uncharacterized protein</fullName>
    </submittedName>
</protein>
<dbReference type="OrthoDB" id="609103at2759"/>
<dbReference type="Pfam" id="PF08569">
    <property type="entry name" value="Mo25"/>
    <property type="match status" value="1"/>
</dbReference>
<dbReference type="EMBL" id="CP064812">
    <property type="protein sequence ID" value="QPG74143.1"/>
    <property type="molecule type" value="Genomic_DNA"/>
</dbReference>
<reference evidence="3" key="1">
    <citation type="submission" date="2020-10" db="EMBL/GenBank/DDBJ databases">
        <authorList>
            <person name="Roach M.J.R."/>
        </authorList>
    </citation>
    <scope>NUCLEOTIDE SEQUENCE</scope>
    <source>
        <strain evidence="3">CBS 1945</strain>
    </source>
</reference>
<evidence type="ECO:0000313" key="3">
    <source>
        <dbReference type="EMBL" id="QPG74143.1"/>
    </source>
</evidence>
<evidence type="ECO:0000256" key="1">
    <source>
        <dbReference type="ARBA" id="ARBA00011012"/>
    </source>
</evidence>
<dbReference type="InterPro" id="IPR011989">
    <property type="entry name" value="ARM-like"/>
</dbReference>
<evidence type="ECO:0000256" key="2">
    <source>
        <dbReference type="SAM" id="MobiDB-lite"/>
    </source>
</evidence>
<feature type="region of interest" description="Disordered" evidence="2">
    <location>
        <begin position="380"/>
        <end position="446"/>
    </location>
</feature>
<dbReference type="InterPro" id="IPR016024">
    <property type="entry name" value="ARM-type_fold"/>
</dbReference>
<evidence type="ECO:0000313" key="4">
    <source>
        <dbReference type="Proteomes" id="UP000662931"/>
    </source>
</evidence>
<feature type="compositionally biased region" description="Gly residues" evidence="2">
    <location>
        <begin position="402"/>
        <end position="412"/>
    </location>
</feature>